<evidence type="ECO:0000313" key="2">
    <source>
        <dbReference type="Proteomes" id="UP000035268"/>
    </source>
</evidence>
<dbReference type="KEGG" id="vbl:L21SP4_01786"/>
<reference evidence="2" key="1">
    <citation type="submission" date="2015-02" db="EMBL/GenBank/DDBJ databases">
        <title>Description and complete genome sequence of the first cultured representative of the subdivision 5 of the Verrucomicrobia phylum.</title>
        <authorList>
            <person name="Spring S."/>
            <person name="Bunk B."/>
            <person name="Sproer C."/>
            <person name="Klenk H.-P."/>
        </authorList>
    </citation>
    <scope>NUCLEOTIDE SEQUENCE [LARGE SCALE GENOMIC DNA]</scope>
    <source>
        <strain evidence="2">L21-Fru-AB</strain>
    </source>
</reference>
<name>A0A0G3EFB0_9BACT</name>
<dbReference type="InterPro" id="IPR008928">
    <property type="entry name" value="6-hairpin_glycosidase_sf"/>
</dbReference>
<protein>
    <submittedName>
        <fullName evidence="1">Uncharacterized protein</fullName>
    </submittedName>
</protein>
<dbReference type="AlphaFoldDB" id="A0A0G3EFB0"/>
<evidence type="ECO:0000313" key="1">
    <source>
        <dbReference type="EMBL" id="AKJ65023.1"/>
    </source>
</evidence>
<dbReference type="GO" id="GO:0005975">
    <property type="term" value="P:carbohydrate metabolic process"/>
    <property type="evidence" value="ECO:0007669"/>
    <property type="project" value="InterPro"/>
</dbReference>
<organism evidence="1 2">
    <name type="scientific">Kiritimatiella glycovorans</name>
    <dbReference type="NCBI Taxonomy" id="1307763"/>
    <lineage>
        <taxon>Bacteria</taxon>
        <taxon>Pseudomonadati</taxon>
        <taxon>Kiritimatiellota</taxon>
        <taxon>Kiritimatiellia</taxon>
        <taxon>Kiritimatiellales</taxon>
        <taxon>Kiritimatiellaceae</taxon>
        <taxon>Kiritimatiella</taxon>
    </lineage>
</organism>
<keyword evidence="2" id="KW-1185">Reference proteome</keyword>
<dbReference type="EMBL" id="CP010904">
    <property type="protein sequence ID" value="AKJ65023.1"/>
    <property type="molecule type" value="Genomic_DNA"/>
</dbReference>
<dbReference type="STRING" id="1307763.L21SP4_01786"/>
<proteinExistence type="predicted"/>
<accession>A0A0G3EFB0</accession>
<gene>
    <name evidence="1" type="ORF">L21SP4_01786</name>
</gene>
<reference evidence="1 2" key="2">
    <citation type="journal article" date="2016" name="ISME J.">
        <title>Characterization of the first cultured representative of Verrucomicrobia subdivision 5 indicates the proposal of a novel phylum.</title>
        <authorList>
            <person name="Spring S."/>
            <person name="Bunk B."/>
            <person name="Sproer C."/>
            <person name="Schumann P."/>
            <person name="Rohde M."/>
            <person name="Tindall B.J."/>
            <person name="Klenk H.P."/>
        </authorList>
    </citation>
    <scope>NUCLEOTIDE SEQUENCE [LARGE SCALE GENOMIC DNA]</scope>
    <source>
        <strain evidence="1 2">L21-Fru-AB</strain>
    </source>
</reference>
<dbReference type="SUPFAM" id="SSF48208">
    <property type="entry name" value="Six-hairpin glycosidases"/>
    <property type="match status" value="1"/>
</dbReference>
<sequence>MRWWVAWAVLWMTAWGIAEPASEPIRPGSPGEQFFWNEYSSRFIYPPAFYIKADPSPVHQRYRYTLRAAGMDERWTFEARVPYAPLTPLWDELPTGQTTLTVESLTATGSVVRVVGERTFFKAPSYNGPYGPADTPYAKSARKALMFQYNQPHYRHWRRGEPGYYHYGCYPSKTFGSAVRGMVTLAKHTEDAQVRREARAAAVFVADLLLDMAFPGGTPFAGLVPTYDDEHRVAQNSDWWDDRAKGRLMLTEPVDSASSLLDLYEFTGDARYREAVWRMMRTYRRTQLPSGTWPLRVLHATGTPDAANRMIPARLILLLDRLIEDYEAEEFVEMRDRAVAWIETHPMRNFHWEGQFEDIPRCAPYLNLSHYAAVDYARYLLRHRKERPGNVERARELLRFAEDQFIIWEPPTLRWSNAMTPCALEQYWCYRPINASAAHIIHGFIEAYEAIGDALYLEKARSLANTQVAAADPETGQYRTFWYSDGTNKGNNWDNCAIDTALALLRLSEVEGDEPSLRP</sequence>
<dbReference type="Proteomes" id="UP000035268">
    <property type="component" value="Chromosome"/>
</dbReference>